<dbReference type="EMBL" id="DRCV01000055">
    <property type="protein sequence ID" value="HDK37629.1"/>
    <property type="molecule type" value="Genomic_DNA"/>
</dbReference>
<dbReference type="InterPro" id="IPR005135">
    <property type="entry name" value="Endo/exonuclease/phosphatase"/>
</dbReference>
<keyword evidence="2" id="KW-0540">Nuclease</keyword>
<keyword evidence="2" id="KW-0378">Hydrolase</keyword>
<organism evidence="2">
    <name type="scientific">Thiolapillus brandeum</name>
    <dbReference type="NCBI Taxonomy" id="1076588"/>
    <lineage>
        <taxon>Bacteria</taxon>
        <taxon>Pseudomonadati</taxon>
        <taxon>Pseudomonadota</taxon>
        <taxon>Gammaproteobacteria</taxon>
        <taxon>Chromatiales</taxon>
        <taxon>Sedimenticolaceae</taxon>
        <taxon>Thiolapillus</taxon>
    </lineage>
</organism>
<protein>
    <submittedName>
        <fullName evidence="2">Endonuclease/exonuclease/phosphatase family protein</fullName>
    </submittedName>
</protein>
<evidence type="ECO:0000313" key="2">
    <source>
        <dbReference type="EMBL" id="HDK37629.1"/>
    </source>
</evidence>
<dbReference type="Gene3D" id="3.60.10.10">
    <property type="entry name" value="Endonuclease/exonuclease/phosphatase"/>
    <property type="match status" value="1"/>
</dbReference>
<dbReference type="InterPro" id="IPR036691">
    <property type="entry name" value="Endo/exonu/phosph_ase_sf"/>
</dbReference>
<evidence type="ECO:0000259" key="1">
    <source>
        <dbReference type="Pfam" id="PF03372"/>
    </source>
</evidence>
<gene>
    <name evidence="2" type="ORF">ENG92_01240</name>
</gene>
<dbReference type="Pfam" id="PF03372">
    <property type="entry name" value="Exo_endo_phos"/>
    <property type="match status" value="1"/>
</dbReference>
<sequence length="234" mass="27197">MKIITWNCNGAFRKKFHALDDFQADVLIIQECENPAESTHHYREWAKNYLWAGENKNKGIGVFAKRDVRLTQLDWNSDGLQSFLPCRVNDAFDLVAVWTKQANSPNFRYIGQLWKYLNLHGEKLAGNPVILAGDLNSNTCWDEWDRWWNHSDVVRMLSDRGLSSLYHSYFREEQGQELRPTLYHQRNEGKPYHVDYAFASAGLFDSAVNTVEVGEKAPWLELSDHMPIIFSVQI</sequence>
<dbReference type="Proteomes" id="UP000885822">
    <property type="component" value="Unassembled WGS sequence"/>
</dbReference>
<dbReference type="GO" id="GO:0004519">
    <property type="term" value="F:endonuclease activity"/>
    <property type="evidence" value="ECO:0007669"/>
    <property type="project" value="UniProtKB-KW"/>
</dbReference>
<dbReference type="AlphaFoldDB" id="A0A831NYL1"/>
<comment type="caution">
    <text evidence="2">The sequence shown here is derived from an EMBL/GenBank/DDBJ whole genome shotgun (WGS) entry which is preliminary data.</text>
</comment>
<proteinExistence type="predicted"/>
<reference evidence="2" key="1">
    <citation type="journal article" date="2020" name="mSystems">
        <title>Genome- and Community-Level Interaction Insights into Carbon Utilization and Element Cycling Functions of Hydrothermarchaeota in Hydrothermal Sediment.</title>
        <authorList>
            <person name="Zhou Z."/>
            <person name="Liu Y."/>
            <person name="Xu W."/>
            <person name="Pan J."/>
            <person name="Luo Z.H."/>
            <person name="Li M."/>
        </authorList>
    </citation>
    <scope>NUCLEOTIDE SEQUENCE [LARGE SCALE GENOMIC DNA]</scope>
    <source>
        <strain evidence="2">HyVt-26</strain>
    </source>
</reference>
<feature type="domain" description="Endonuclease/exonuclease/phosphatase" evidence="1">
    <location>
        <begin position="4"/>
        <end position="225"/>
    </location>
</feature>
<dbReference type="SUPFAM" id="SSF56219">
    <property type="entry name" value="DNase I-like"/>
    <property type="match status" value="1"/>
</dbReference>
<keyword evidence="2" id="KW-0255">Endonuclease</keyword>
<accession>A0A831NYL1</accession>
<name>A0A831NYL1_9GAMM</name>